<dbReference type="PRINTS" id="PR00505">
    <property type="entry name" value="D12N6MTFRASE"/>
</dbReference>
<keyword evidence="4" id="KW-0949">S-adenosyl-L-methionine</keyword>
<dbReference type="InterPro" id="IPR029063">
    <property type="entry name" value="SAM-dependent_MTases_sf"/>
</dbReference>
<dbReference type="GO" id="GO:0032259">
    <property type="term" value="P:methylation"/>
    <property type="evidence" value="ECO:0007669"/>
    <property type="project" value="UniProtKB-KW"/>
</dbReference>
<evidence type="ECO:0000256" key="5">
    <source>
        <dbReference type="ARBA" id="ARBA00047942"/>
    </source>
</evidence>
<dbReference type="SUPFAM" id="SSF53335">
    <property type="entry name" value="S-adenosyl-L-methionine-dependent methyltransferases"/>
    <property type="match status" value="1"/>
</dbReference>
<accession>A0ABU4GS86</accession>
<dbReference type="Proteomes" id="UP001276854">
    <property type="component" value="Unassembled WGS sequence"/>
</dbReference>
<evidence type="ECO:0000256" key="1">
    <source>
        <dbReference type="ARBA" id="ARBA00011900"/>
    </source>
</evidence>
<keyword evidence="7" id="KW-1185">Reference proteome</keyword>
<evidence type="ECO:0000256" key="3">
    <source>
        <dbReference type="ARBA" id="ARBA00022679"/>
    </source>
</evidence>
<dbReference type="Gene3D" id="3.40.50.150">
    <property type="entry name" value="Vaccinia Virus protein VP39"/>
    <property type="match status" value="2"/>
</dbReference>
<dbReference type="InterPro" id="IPR012327">
    <property type="entry name" value="MeTrfase_D12"/>
</dbReference>
<evidence type="ECO:0000313" key="6">
    <source>
        <dbReference type="EMBL" id="MDW2800504.1"/>
    </source>
</evidence>
<evidence type="ECO:0000256" key="4">
    <source>
        <dbReference type="ARBA" id="ARBA00022691"/>
    </source>
</evidence>
<organism evidence="6 7">
    <name type="scientific">Clostridium boliviensis</name>
    <dbReference type="NCBI Taxonomy" id="318465"/>
    <lineage>
        <taxon>Bacteria</taxon>
        <taxon>Bacillati</taxon>
        <taxon>Bacillota</taxon>
        <taxon>Clostridia</taxon>
        <taxon>Eubacteriales</taxon>
        <taxon>Clostridiaceae</taxon>
        <taxon>Clostridium</taxon>
    </lineage>
</organism>
<dbReference type="EC" id="2.1.1.72" evidence="1"/>
<dbReference type="PANTHER" id="PTHR30481:SF4">
    <property type="entry name" value="SITE-SPECIFIC DNA-METHYLTRANSFERASE (ADENINE-SPECIFIC)"/>
    <property type="match status" value="1"/>
</dbReference>
<dbReference type="InterPro" id="IPR002052">
    <property type="entry name" value="DNA_methylase_N6_adenine_CS"/>
</dbReference>
<dbReference type="PROSITE" id="PS00092">
    <property type="entry name" value="N6_MTASE"/>
    <property type="match status" value="1"/>
</dbReference>
<sequence>MKYPGSKWSIADWIISYFPEHHSYLEAFFGSGAVLFNKPRSNIETVNDMDGNVVNLFEWIRKDPERLAREIYLTPYARQIYDDAFKTVPEDSFSKAINFYIRLNMGHGFRTTGEKVGWKNDVQGREKAYAASDWCKLPEKIMQAAERIRGVQIENRPAVELIERFNNPKVLIYADPPYVLSERHGKQYRYEMVEDKQHHDLIDVLQAHKGPVLLSGYDSELYNDRLSNWYREETTCYSQVSSKKREILWMNFEPAGQTNIYDFIS</sequence>
<dbReference type="GO" id="GO:0008168">
    <property type="term" value="F:methyltransferase activity"/>
    <property type="evidence" value="ECO:0007669"/>
    <property type="project" value="UniProtKB-KW"/>
</dbReference>
<keyword evidence="2 6" id="KW-0489">Methyltransferase</keyword>
<evidence type="ECO:0000313" key="7">
    <source>
        <dbReference type="Proteomes" id="UP001276854"/>
    </source>
</evidence>
<keyword evidence="3" id="KW-0808">Transferase</keyword>
<comment type="catalytic activity">
    <reaction evidence="5">
        <text>a 2'-deoxyadenosine in DNA + S-adenosyl-L-methionine = an N(6)-methyl-2'-deoxyadenosine in DNA + S-adenosyl-L-homocysteine + H(+)</text>
        <dbReference type="Rhea" id="RHEA:15197"/>
        <dbReference type="Rhea" id="RHEA-COMP:12418"/>
        <dbReference type="Rhea" id="RHEA-COMP:12419"/>
        <dbReference type="ChEBI" id="CHEBI:15378"/>
        <dbReference type="ChEBI" id="CHEBI:57856"/>
        <dbReference type="ChEBI" id="CHEBI:59789"/>
        <dbReference type="ChEBI" id="CHEBI:90615"/>
        <dbReference type="ChEBI" id="CHEBI:90616"/>
        <dbReference type="EC" id="2.1.1.72"/>
    </reaction>
</comment>
<protein>
    <recommendedName>
        <fullName evidence="1">site-specific DNA-methyltransferase (adenine-specific)</fullName>
        <ecNumber evidence="1">2.1.1.72</ecNumber>
    </recommendedName>
</protein>
<evidence type="ECO:0000256" key="2">
    <source>
        <dbReference type="ARBA" id="ARBA00022603"/>
    </source>
</evidence>
<dbReference type="PIRSF" id="PIRSF000398">
    <property type="entry name" value="M_m6A_EcoRV"/>
    <property type="match status" value="1"/>
</dbReference>
<dbReference type="Pfam" id="PF02086">
    <property type="entry name" value="MethyltransfD12"/>
    <property type="match status" value="1"/>
</dbReference>
<dbReference type="PANTHER" id="PTHR30481">
    <property type="entry name" value="DNA ADENINE METHYLASE"/>
    <property type="match status" value="1"/>
</dbReference>
<name>A0ABU4GS86_9CLOT</name>
<dbReference type="InterPro" id="IPR012263">
    <property type="entry name" value="M_m6A_EcoRV"/>
</dbReference>
<dbReference type="EMBL" id="JAWONS010000326">
    <property type="protein sequence ID" value="MDW2800504.1"/>
    <property type="molecule type" value="Genomic_DNA"/>
</dbReference>
<gene>
    <name evidence="6" type="ORF">RZO55_23330</name>
</gene>
<comment type="caution">
    <text evidence="6">The sequence shown here is derived from an EMBL/GenBank/DDBJ whole genome shotgun (WGS) entry which is preliminary data.</text>
</comment>
<proteinExistence type="predicted"/>
<reference evidence="6 7" key="1">
    <citation type="submission" date="2023-10" db="EMBL/GenBank/DDBJ databases">
        <title>A novel Glycoside Hydrolase 43-Like Enzyme from Clostrdium boliviensis is an Endo-xylanase, and a Candidate for Xylooligosaccharides Production from Different Xylan Substrates.</title>
        <authorList>
            <person name="Alvarez M.T."/>
            <person name="Rocabado-Villegas L.R."/>
            <person name="Salas-Veizaga D.M."/>
            <person name="Linares-Pasten J.A."/>
            <person name="Gudmundsdottir E.E."/>
            <person name="Hreggvidsson G.O."/>
            <person name="Adlercreutz P."/>
            <person name="Nordberg Karlsson E."/>
        </authorList>
    </citation>
    <scope>NUCLEOTIDE SEQUENCE [LARGE SCALE GENOMIC DNA]</scope>
    <source>
        <strain evidence="6 7">E-1</strain>
    </source>
</reference>